<protein>
    <submittedName>
        <fullName evidence="2">Alpha/beta hydrolase</fullName>
    </submittedName>
</protein>
<reference evidence="2" key="1">
    <citation type="submission" date="2021-11" db="EMBL/GenBank/DDBJ databases">
        <title>Development of a sustainable strategy for remediation of hydrocarbon-contaminated territories based on the waste exchange concept.</title>
        <authorList>
            <person name="Elkin A."/>
        </authorList>
    </citation>
    <scope>NUCLEOTIDE SEQUENCE</scope>
    <source>
        <strain evidence="2">IEGM 757</strain>
    </source>
</reference>
<dbReference type="PRINTS" id="PR00412">
    <property type="entry name" value="EPOXHYDRLASE"/>
</dbReference>
<dbReference type="GO" id="GO:0016787">
    <property type="term" value="F:hydrolase activity"/>
    <property type="evidence" value="ECO:0007669"/>
    <property type="project" value="UniProtKB-KW"/>
</dbReference>
<sequence length="287" mass="31218">MTISGRRTELRGDGVLLAADLWEPAHDRKGTVLLLHGGGQTRHSWQRTGARLAEQGWRAYTIDARGHGDSEWPDDGDYSYEANARDIRAVVDDLGESPILVGASMGGMASLVAQGDDPGLARALVLVDITPKSEPEGLAKITAFMEAGLSGFDTLHDALDAVIAYNPHRTRPPRIEGLRKNLRERDGRWYWHWDPRLLSHRTNLSESAGEREARAREAARAVGVPTLLIRGSQSDVVSDEGARDLLELIPGARLVDVNGAGHMVGGDDNDVLSRGLLEFLNEVALTV</sequence>
<evidence type="ECO:0000313" key="2">
    <source>
        <dbReference type="EMBL" id="MCD2111610.1"/>
    </source>
</evidence>
<name>A0AAW4XFY1_RHORH</name>
<keyword evidence="2" id="KW-0378">Hydrolase</keyword>
<dbReference type="Pfam" id="PF00561">
    <property type="entry name" value="Abhydrolase_1"/>
    <property type="match status" value="1"/>
</dbReference>
<dbReference type="EMBL" id="JAJNCO010000005">
    <property type="protein sequence ID" value="MCD2111610.1"/>
    <property type="molecule type" value="Genomic_DNA"/>
</dbReference>
<dbReference type="InterPro" id="IPR029058">
    <property type="entry name" value="AB_hydrolase_fold"/>
</dbReference>
<dbReference type="InterPro" id="IPR050228">
    <property type="entry name" value="Carboxylesterase_BioH"/>
</dbReference>
<dbReference type="PANTHER" id="PTHR43194:SF2">
    <property type="entry name" value="PEROXISOMAL MEMBRANE PROTEIN LPX1"/>
    <property type="match status" value="1"/>
</dbReference>
<dbReference type="InterPro" id="IPR000073">
    <property type="entry name" value="AB_hydrolase_1"/>
</dbReference>
<dbReference type="AlphaFoldDB" id="A0AAW4XFY1"/>
<organism evidence="2 3">
    <name type="scientific">Rhodococcus rhodochrous</name>
    <dbReference type="NCBI Taxonomy" id="1829"/>
    <lineage>
        <taxon>Bacteria</taxon>
        <taxon>Bacillati</taxon>
        <taxon>Actinomycetota</taxon>
        <taxon>Actinomycetes</taxon>
        <taxon>Mycobacteriales</taxon>
        <taxon>Nocardiaceae</taxon>
        <taxon>Rhodococcus</taxon>
    </lineage>
</organism>
<dbReference type="Proteomes" id="UP001198630">
    <property type="component" value="Unassembled WGS sequence"/>
</dbReference>
<dbReference type="PANTHER" id="PTHR43194">
    <property type="entry name" value="HYDROLASE ALPHA/BETA FOLD FAMILY"/>
    <property type="match status" value="1"/>
</dbReference>
<feature type="domain" description="AB hydrolase-1" evidence="1">
    <location>
        <begin position="31"/>
        <end position="264"/>
    </location>
</feature>
<dbReference type="SUPFAM" id="SSF53474">
    <property type="entry name" value="alpha/beta-Hydrolases"/>
    <property type="match status" value="1"/>
</dbReference>
<dbReference type="InterPro" id="IPR000639">
    <property type="entry name" value="Epox_hydrolase-like"/>
</dbReference>
<accession>A0AAW4XFY1</accession>
<gene>
    <name evidence="2" type="ORF">LQ384_10925</name>
</gene>
<dbReference type="RefSeq" id="WP_230790310.1">
    <property type="nucleotide sequence ID" value="NZ_JAJNCO010000005.1"/>
</dbReference>
<proteinExistence type="predicted"/>
<evidence type="ECO:0000259" key="1">
    <source>
        <dbReference type="Pfam" id="PF00561"/>
    </source>
</evidence>
<comment type="caution">
    <text evidence="2">The sequence shown here is derived from an EMBL/GenBank/DDBJ whole genome shotgun (WGS) entry which is preliminary data.</text>
</comment>
<evidence type="ECO:0000313" key="3">
    <source>
        <dbReference type="Proteomes" id="UP001198630"/>
    </source>
</evidence>
<dbReference type="Gene3D" id="3.40.50.1820">
    <property type="entry name" value="alpha/beta hydrolase"/>
    <property type="match status" value="1"/>
</dbReference>